<dbReference type="AlphaFoldDB" id="A0A1F6C3K1"/>
<feature type="domain" description="NAD-dependent epimerase/dehydratase" evidence="1">
    <location>
        <begin position="8"/>
        <end position="238"/>
    </location>
</feature>
<dbReference type="EMBL" id="MFKM01000005">
    <property type="protein sequence ID" value="OGG43796.1"/>
    <property type="molecule type" value="Genomic_DNA"/>
</dbReference>
<organism evidence="2 3">
    <name type="scientific">Candidatus Jorgensenbacteria bacterium RIFCSPLOWO2_12_FULL_42_11</name>
    <dbReference type="NCBI Taxonomy" id="1798473"/>
    <lineage>
        <taxon>Bacteria</taxon>
        <taxon>Candidatus Joergenseniibacteriota</taxon>
    </lineage>
</organism>
<accession>A0A1F6C3K1</accession>
<dbReference type="InterPro" id="IPR001509">
    <property type="entry name" value="Epimerase_deHydtase"/>
</dbReference>
<evidence type="ECO:0000313" key="2">
    <source>
        <dbReference type="EMBL" id="OGG43796.1"/>
    </source>
</evidence>
<dbReference type="Pfam" id="PF01370">
    <property type="entry name" value="Epimerase"/>
    <property type="match status" value="1"/>
</dbReference>
<protein>
    <recommendedName>
        <fullName evidence="1">NAD-dependent epimerase/dehydratase domain-containing protein</fullName>
    </recommendedName>
</protein>
<dbReference type="SUPFAM" id="SSF51735">
    <property type="entry name" value="NAD(P)-binding Rossmann-fold domains"/>
    <property type="match status" value="1"/>
</dbReference>
<proteinExistence type="predicted"/>
<name>A0A1F6C3K1_9BACT</name>
<dbReference type="STRING" id="1798473.A3G50_00415"/>
<dbReference type="Gene3D" id="3.40.50.720">
    <property type="entry name" value="NAD(P)-binding Rossmann-like Domain"/>
    <property type="match status" value="1"/>
</dbReference>
<dbReference type="InterPro" id="IPR036291">
    <property type="entry name" value="NAD(P)-bd_dom_sf"/>
</dbReference>
<dbReference type="Proteomes" id="UP000176633">
    <property type="component" value="Unassembled WGS sequence"/>
</dbReference>
<dbReference type="InterPro" id="IPR050177">
    <property type="entry name" value="Lipid_A_modif_metabolic_enz"/>
</dbReference>
<sequence>MENKPVKILITGGAGYIGSVLTSELLKQGHEVTVIDNFMYNQLSLLDSCHYNNLKIARGDGRNEKLIAQHIKEKDFIIPLACLVGAPLCDKDPIAARAVNLEAIKTILRLREPHQKIIFPNTNSGYGRQQEGASFCDENTPLEPISLYGQLKVEAEKAILESGNGITLRLATVFGISPRMRLDLLVNDFVYRALNDRFVVLFEPHFKRNYIHIRDVVRAFIHCMNNFEVMKNEAYNVGLSDANLSKLELCQEIQKQLPDFVFMESNIGEDPDKRNYIVSNAKIEKTGFKTQVSLREGIAELIKGYQVIKKNQFANI</sequence>
<reference evidence="2 3" key="1">
    <citation type="journal article" date="2016" name="Nat. Commun.">
        <title>Thousands of microbial genomes shed light on interconnected biogeochemical processes in an aquifer system.</title>
        <authorList>
            <person name="Anantharaman K."/>
            <person name="Brown C.T."/>
            <person name="Hug L.A."/>
            <person name="Sharon I."/>
            <person name="Castelle C.J."/>
            <person name="Probst A.J."/>
            <person name="Thomas B.C."/>
            <person name="Singh A."/>
            <person name="Wilkins M.J."/>
            <person name="Karaoz U."/>
            <person name="Brodie E.L."/>
            <person name="Williams K.H."/>
            <person name="Hubbard S.S."/>
            <person name="Banfield J.F."/>
        </authorList>
    </citation>
    <scope>NUCLEOTIDE SEQUENCE [LARGE SCALE GENOMIC DNA]</scope>
</reference>
<dbReference type="PANTHER" id="PTHR43245:SF23">
    <property type="entry name" value="NAD(P)-BINDING DOMAIN-CONTAINING PROTEIN"/>
    <property type="match status" value="1"/>
</dbReference>
<dbReference type="PANTHER" id="PTHR43245">
    <property type="entry name" value="BIFUNCTIONAL POLYMYXIN RESISTANCE PROTEIN ARNA"/>
    <property type="match status" value="1"/>
</dbReference>
<evidence type="ECO:0000313" key="3">
    <source>
        <dbReference type="Proteomes" id="UP000176633"/>
    </source>
</evidence>
<gene>
    <name evidence="2" type="ORF">A3G50_00415</name>
</gene>
<comment type="caution">
    <text evidence="2">The sequence shown here is derived from an EMBL/GenBank/DDBJ whole genome shotgun (WGS) entry which is preliminary data.</text>
</comment>
<dbReference type="CDD" id="cd08946">
    <property type="entry name" value="SDR_e"/>
    <property type="match status" value="1"/>
</dbReference>
<evidence type="ECO:0000259" key="1">
    <source>
        <dbReference type="Pfam" id="PF01370"/>
    </source>
</evidence>